<evidence type="ECO:0000313" key="2">
    <source>
        <dbReference type="EMBL" id="MFC5287996.1"/>
    </source>
</evidence>
<dbReference type="RefSeq" id="WP_378247515.1">
    <property type="nucleotide sequence ID" value="NZ_JBHSKF010000005.1"/>
</dbReference>
<comment type="caution">
    <text evidence="2">The sequence shown here is derived from an EMBL/GenBank/DDBJ whole genome shotgun (WGS) entry which is preliminary data.</text>
</comment>
<protein>
    <recommendedName>
        <fullName evidence="4">DUF998 domain-containing protein</fullName>
    </recommendedName>
</protein>
<feature type="transmembrane region" description="Helical" evidence="1">
    <location>
        <begin position="152"/>
        <end position="174"/>
    </location>
</feature>
<evidence type="ECO:0000313" key="3">
    <source>
        <dbReference type="Proteomes" id="UP001596157"/>
    </source>
</evidence>
<keyword evidence="1" id="KW-0812">Transmembrane</keyword>
<organism evidence="2 3">
    <name type="scientific">Actinokineospora guangxiensis</name>
    <dbReference type="NCBI Taxonomy" id="1490288"/>
    <lineage>
        <taxon>Bacteria</taxon>
        <taxon>Bacillati</taxon>
        <taxon>Actinomycetota</taxon>
        <taxon>Actinomycetes</taxon>
        <taxon>Pseudonocardiales</taxon>
        <taxon>Pseudonocardiaceae</taxon>
        <taxon>Actinokineospora</taxon>
    </lineage>
</organism>
<evidence type="ECO:0000256" key="1">
    <source>
        <dbReference type="SAM" id="Phobius"/>
    </source>
</evidence>
<gene>
    <name evidence="2" type="ORF">ACFPM7_13125</name>
</gene>
<feature type="transmembrane region" description="Helical" evidence="1">
    <location>
        <begin position="39"/>
        <end position="62"/>
    </location>
</feature>
<evidence type="ECO:0008006" key="4">
    <source>
        <dbReference type="Google" id="ProtNLM"/>
    </source>
</evidence>
<feature type="transmembrane region" description="Helical" evidence="1">
    <location>
        <begin position="74"/>
        <end position="92"/>
    </location>
</feature>
<keyword evidence="1" id="KW-1133">Transmembrane helix</keyword>
<keyword evidence="1" id="KW-0472">Membrane</keyword>
<proteinExistence type="predicted"/>
<keyword evidence="3" id="KW-1185">Reference proteome</keyword>
<sequence length="179" mass="18062">MTLLMPPHPGSDAAIDGLTGGYVVTDSLSAFSEFTEQEYILPISNPFVAVAAAAAVALGLHVATRHARSGPREVLALSAGIGVGAVVPSVWQSGAPLFDCVPDWQAAALLVAFSAFGAASRYALASRWWAAVVFVPALLGLIRFGVECPTGLGVVAAGPVLGLVATGVLAGRAVRPTGA</sequence>
<accession>A0ABW0EMJ4</accession>
<reference evidence="3" key="1">
    <citation type="journal article" date="2019" name="Int. J. Syst. Evol. Microbiol.">
        <title>The Global Catalogue of Microorganisms (GCM) 10K type strain sequencing project: providing services to taxonomists for standard genome sequencing and annotation.</title>
        <authorList>
            <consortium name="The Broad Institute Genomics Platform"/>
            <consortium name="The Broad Institute Genome Sequencing Center for Infectious Disease"/>
            <person name="Wu L."/>
            <person name="Ma J."/>
        </authorList>
    </citation>
    <scope>NUCLEOTIDE SEQUENCE [LARGE SCALE GENOMIC DNA]</scope>
    <source>
        <strain evidence="3">CCUG 59778</strain>
    </source>
</reference>
<dbReference type="Proteomes" id="UP001596157">
    <property type="component" value="Unassembled WGS sequence"/>
</dbReference>
<feature type="transmembrane region" description="Helical" evidence="1">
    <location>
        <begin position="104"/>
        <end position="123"/>
    </location>
</feature>
<feature type="transmembrane region" description="Helical" evidence="1">
    <location>
        <begin position="128"/>
        <end position="146"/>
    </location>
</feature>
<name>A0ABW0EMJ4_9PSEU</name>
<dbReference type="EMBL" id="JBHSKF010000005">
    <property type="protein sequence ID" value="MFC5287996.1"/>
    <property type="molecule type" value="Genomic_DNA"/>
</dbReference>